<dbReference type="Proteomes" id="UP000823850">
    <property type="component" value="Unassembled WGS sequence"/>
</dbReference>
<protein>
    <submittedName>
        <fullName evidence="7">S8 family peptidase</fullName>
    </submittedName>
</protein>
<proteinExistence type="inferred from homology"/>
<keyword evidence="3 5" id="KW-0378">Hydrolase</keyword>
<evidence type="ECO:0000256" key="4">
    <source>
        <dbReference type="ARBA" id="ARBA00022825"/>
    </source>
</evidence>
<dbReference type="Pfam" id="PF00082">
    <property type="entry name" value="Peptidase_S8"/>
    <property type="match status" value="1"/>
</dbReference>
<evidence type="ECO:0000256" key="1">
    <source>
        <dbReference type="ARBA" id="ARBA00011073"/>
    </source>
</evidence>
<dbReference type="GO" id="GO:0006508">
    <property type="term" value="P:proteolysis"/>
    <property type="evidence" value="ECO:0007669"/>
    <property type="project" value="UniProtKB-KW"/>
</dbReference>
<reference evidence="7" key="1">
    <citation type="journal article" date="2021" name="PeerJ">
        <title>Extensive microbial diversity within the chicken gut microbiome revealed by metagenomics and culture.</title>
        <authorList>
            <person name="Gilroy R."/>
            <person name="Ravi A."/>
            <person name="Getino M."/>
            <person name="Pursley I."/>
            <person name="Horton D.L."/>
            <person name="Alikhan N.F."/>
            <person name="Baker D."/>
            <person name="Gharbi K."/>
            <person name="Hall N."/>
            <person name="Watson M."/>
            <person name="Adriaenssens E.M."/>
            <person name="Foster-Nyarko E."/>
            <person name="Jarju S."/>
            <person name="Secka A."/>
            <person name="Antonio M."/>
            <person name="Oren A."/>
            <person name="Chaudhuri R.R."/>
            <person name="La Ragione R."/>
            <person name="Hildebrand F."/>
            <person name="Pallen M.J."/>
        </authorList>
    </citation>
    <scope>NUCLEOTIDE SEQUENCE</scope>
    <source>
        <strain evidence="7">ChiW19-6364</strain>
    </source>
</reference>
<feature type="domain" description="Peptidase S8/S53" evidence="6">
    <location>
        <begin position="6"/>
        <end position="265"/>
    </location>
</feature>
<evidence type="ECO:0000313" key="7">
    <source>
        <dbReference type="EMBL" id="HJD38621.1"/>
    </source>
</evidence>
<dbReference type="PROSITE" id="PS00138">
    <property type="entry name" value="SUBTILASE_SER"/>
    <property type="match status" value="1"/>
</dbReference>
<dbReference type="PROSITE" id="PS51892">
    <property type="entry name" value="SUBTILASE"/>
    <property type="match status" value="1"/>
</dbReference>
<sequence length="276" mass="29642">MKNLSGKGIGVAVLDTGAFVHIDFDNRIWAFRDYIHGKQQPYDDNGHGTHVLGILGGSGKASGGKYIGVAPGCGMIPLKVLDEKGNGNKEKVIQALKWIEDNMKQYHIRIVNISVGTTQREGHEDLIEAVEDAWDQGLIVVAAAGNMGPGRGSITAPGSSRKIITVGSSDMLVKNQGISGRGPTRDCVTKPDIVAPGNEIISCANCNSPYPYTTKSGTSMSTPFVSGGIALLLEKHPELTNLDIKKRLRSTAKNMGYPHNLQGWGMFHLQSFLKDC</sequence>
<evidence type="ECO:0000259" key="6">
    <source>
        <dbReference type="Pfam" id="PF00082"/>
    </source>
</evidence>
<feature type="active site" description="Charge relay system" evidence="5">
    <location>
        <position position="15"/>
    </location>
</feature>
<dbReference type="InterPro" id="IPR050131">
    <property type="entry name" value="Peptidase_S8_subtilisin-like"/>
</dbReference>
<evidence type="ECO:0000313" key="8">
    <source>
        <dbReference type="Proteomes" id="UP000823850"/>
    </source>
</evidence>
<dbReference type="AlphaFoldDB" id="A0A9D2R882"/>
<organism evidence="7 8">
    <name type="scientific">Candidatus Blautia stercoripullorum</name>
    <dbReference type="NCBI Taxonomy" id="2838502"/>
    <lineage>
        <taxon>Bacteria</taxon>
        <taxon>Bacillati</taxon>
        <taxon>Bacillota</taxon>
        <taxon>Clostridia</taxon>
        <taxon>Lachnospirales</taxon>
        <taxon>Lachnospiraceae</taxon>
        <taxon>Blautia</taxon>
    </lineage>
</organism>
<dbReference type="InterPro" id="IPR036852">
    <property type="entry name" value="Peptidase_S8/S53_dom_sf"/>
</dbReference>
<feature type="active site" description="Charge relay system" evidence="5">
    <location>
        <position position="47"/>
    </location>
</feature>
<keyword evidence="2 5" id="KW-0645">Protease</keyword>
<evidence type="ECO:0000256" key="3">
    <source>
        <dbReference type="ARBA" id="ARBA00022801"/>
    </source>
</evidence>
<dbReference type="PANTHER" id="PTHR43806">
    <property type="entry name" value="PEPTIDASE S8"/>
    <property type="match status" value="1"/>
</dbReference>
<gene>
    <name evidence="7" type="ORF">H9913_01210</name>
</gene>
<dbReference type="InterPro" id="IPR015500">
    <property type="entry name" value="Peptidase_S8_subtilisin-rel"/>
</dbReference>
<dbReference type="SUPFAM" id="SSF52743">
    <property type="entry name" value="Subtilisin-like"/>
    <property type="match status" value="1"/>
</dbReference>
<evidence type="ECO:0000256" key="2">
    <source>
        <dbReference type="ARBA" id="ARBA00022670"/>
    </source>
</evidence>
<evidence type="ECO:0000256" key="5">
    <source>
        <dbReference type="PROSITE-ProRule" id="PRU01240"/>
    </source>
</evidence>
<accession>A0A9D2R882</accession>
<dbReference type="GO" id="GO:0004252">
    <property type="term" value="F:serine-type endopeptidase activity"/>
    <property type="evidence" value="ECO:0007669"/>
    <property type="project" value="UniProtKB-UniRule"/>
</dbReference>
<feature type="active site" description="Charge relay system" evidence="5">
    <location>
        <position position="219"/>
    </location>
</feature>
<reference evidence="7" key="2">
    <citation type="submission" date="2021-04" db="EMBL/GenBank/DDBJ databases">
        <authorList>
            <person name="Gilroy R."/>
        </authorList>
    </citation>
    <scope>NUCLEOTIDE SEQUENCE</scope>
    <source>
        <strain evidence="7">ChiW19-6364</strain>
    </source>
</reference>
<dbReference type="PRINTS" id="PR00723">
    <property type="entry name" value="SUBTILISIN"/>
</dbReference>
<dbReference type="EMBL" id="DWUX01000018">
    <property type="protein sequence ID" value="HJD38621.1"/>
    <property type="molecule type" value="Genomic_DNA"/>
</dbReference>
<dbReference type="InterPro" id="IPR000209">
    <property type="entry name" value="Peptidase_S8/S53_dom"/>
</dbReference>
<dbReference type="CDD" id="cd07487">
    <property type="entry name" value="Peptidases_S8_1"/>
    <property type="match status" value="1"/>
</dbReference>
<dbReference type="PANTHER" id="PTHR43806:SF11">
    <property type="entry name" value="CEREVISIN-RELATED"/>
    <property type="match status" value="1"/>
</dbReference>
<comment type="similarity">
    <text evidence="1 5">Belongs to the peptidase S8 family.</text>
</comment>
<keyword evidence="4 5" id="KW-0720">Serine protease</keyword>
<dbReference type="Gene3D" id="3.40.50.200">
    <property type="entry name" value="Peptidase S8/S53 domain"/>
    <property type="match status" value="1"/>
</dbReference>
<dbReference type="InterPro" id="IPR023828">
    <property type="entry name" value="Peptidase_S8_Ser-AS"/>
</dbReference>
<comment type="caution">
    <text evidence="7">The sequence shown here is derived from an EMBL/GenBank/DDBJ whole genome shotgun (WGS) entry which is preliminary data.</text>
</comment>
<name>A0A9D2R882_9FIRM</name>